<organism evidence="4 5">
    <name type="scientific">Coemansia guatemalensis</name>
    <dbReference type="NCBI Taxonomy" id="2761395"/>
    <lineage>
        <taxon>Eukaryota</taxon>
        <taxon>Fungi</taxon>
        <taxon>Fungi incertae sedis</taxon>
        <taxon>Zoopagomycota</taxon>
        <taxon>Kickxellomycotina</taxon>
        <taxon>Kickxellomycetes</taxon>
        <taxon>Kickxellales</taxon>
        <taxon>Kickxellaceae</taxon>
        <taxon>Coemansia</taxon>
    </lineage>
</organism>
<proteinExistence type="inferred from homology"/>
<dbReference type="InterPro" id="IPR004127">
    <property type="entry name" value="Prefoldin_subunit_alpha"/>
</dbReference>
<keyword evidence="2" id="KW-0143">Chaperone</keyword>
<evidence type="ECO:0000313" key="5">
    <source>
        <dbReference type="Proteomes" id="UP001140094"/>
    </source>
</evidence>
<name>A0A9W8I1I0_9FUNG</name>
<evidence type="ECO:0000256" key="3">
    <source>
        <dbReference type="SAM" id="Coils"/>
    </source>
</evidence>
<dbReference type="PANTHER" id="PTHR12674">
    <property type="entry name" value="PREFOLDIN SUBUNIT 5"/>
    <property type="match status" value="1"/>
</dbReference>
<dbReference type="InterPro" id="IPR011599">
    <property type="entry name" value="PFD_alpha_archaea"/>
</dbReference>
<dbReference type="CDD" id="cd23157">
    <property type="entry name" value="Prefoldin_5"/>
    <property type="match status" value="1"/>
</dbReference>
<dbReference type="FunFam" id="1.10.287.370:FF:000004">
    <property type="entry name" value="Probable prefoldin subunit 5"/>
    <property type="match status" value="1"/>
</dbReference>
<dbReference type="NCBIfam" id="TIGR00293">
    <property type="entry name" value="prefoldin subunit alpha"/>
    <property type="match status" value="1"/>
</dbReference>
<evidence type="ECO:0000256" key="1">
    <source>
        <dbReference type="ARBA" id="ARBA00010048"/>
    </source>
</evidence>
<dbReference type="SUPFAM" id="SSF46579">
    <property type="entry name" value="Prefoldin"/>
    <property type="match status" value="1"/>
</dbReference>
<comment type="caution">
    <text evidence="4">The sequence shown here is derived from an EMBL/GenBank/DDBJ whole genome shotgun (WGS) entry which is preliminary data.</text>
</comment>
<dbReference type="GO" id="GO:0051082">
    <property type="term" value="F:unfolded protein binding"/>
    <property type="evidence" value="ECO:0007669"/>
    <property type="project" value="InterPro"/>
</dbReference>
<dbReference type="InterPro" id="IPR009053">
    <property type="entry name" value="Prefoldin"/>
</dbReference>
<dbReference type="GO" id="GO:0016272">
    <property type="term" value="C:prefoldin complex"/>
    <property type="evidence" value="ECO:0007669"/>
    <property type="project" value="InterPro"/>
</dbReference>
<dbReference type="Gene3D" id="1.10.287.370">
    <property type="match status" value="1"/>
</dbReference>
<dbReference type="GO" id="GO:0006457">
    <property type="term" value="P:protein folding"/>
    <property type="evidence" value="ECO:0007669"/>
    <property type="project" value="InterPro"/>
</dbReference>
<dbReference type="GO" id="GO:1990115">
    <property type="term" value="P:RNA polymerase III assembly"/>
    <property type="evidence" value="ECO:0007669"/>
    <property type="project" value="TreeGrafter"/>
</dbReference>
<keyword evidence="3" id="KW-0175">Coiled coil</keyword>
<dbReference type="GO" id="GO:1990113">
    <property type="term" value="P:RNA polymerase I assembly"/>
    <property type="evidence" value="ECO:0007669"/>
    <property type="project" value="TreeGrafter"/>
</dbReference>
<dbReference type="AlphaFoldDB" id="A0A9W8I1I0"/>
<dbReference type="PANTHER" id="PTHR12674:SF2">
    <property type="entry name" value="PREFOLDIN SUBUNIT 5"/>
    <property type="match status" value="1"/>
</dbReference>
<feature type="coiled-coil region" evidence="3">
    <location>
        <begin position="25"/>
        <end position="52"/>
    </location>
</feature>
<dbReference type="EMBL" id="JANBUO010000783">
    <property type="protein sequence ID" value="KAJ2801616.1"/>
    <property type="molecule type" value="Genomic_DNA"/>
</dbReference>
<evidence type="ECO:0000256" key="2">
    <source>
        <dbReference type="ARBA" id="ARBA00023186"/>
    </source>
</evidence>
<dbReference type="GO" id="GO:0005737">
    <property type="term" value="C:cytoplasm"/>
    <property type="evidence" value="ECO:0007669"/>
    <property type="project" value="TreeGrafter"/>
</dbReference>
<dbReference type="Proteomes" id="UP001140094">
    <property type="component" value="Unassembled WGS sequence"/>
</dbReference>
<reference evidence="4" key="1">
    <citation type="submission" date="2022-07" db="EMBL/GenBank/DDBJ databases">
        <title>Phylogenomic reconstructions and comparative analyses of Kickxellomycotina fungi.</title>
        <authorList>
            <person name="Reynolds N.K."/>
            <person name="Stajich J.E."/>
            <person name="Barry K."/>
            <person name="Grigoriev I.V."/>
            <person name="Crous P."/>
            <person name="Smith M.E."/>
        </authorList>
    </citation>
    <scope>NUCLEOTIDE SEQUENCE</scope>
    <source>
        <strain evidence="4">NRRL 1565</strain>
    </source>
</reference>
<sequence>MSSDSKNGDSALEQQQTISLEELPLSQLQNVKNQLESEISELTEAFTRMKQAQGAFRECKNCIEMLTPESQDKTIMVPLSNSLYVPGKISNIDSVVVDVGTGYYVEKSTTDGISYYDGKIEYVQGNLKKIQETMEQKQTSYRGLLEVMQYKITQQQQQQQQPTSAKQTA</sequence>
<accession>A0A9W8I1I0</accession>
<comment type="similarity">
    <text evidence="1">Belongs to the prefoldin subunit alpha family.</text>
</comment>
<dbReference type="Pfam" id="PF02996">
    <property type="entry name" value="Prefoldin"/>
    <property type="match status" value="1"/>
</dbReference>
<protein>
    <submittedName>
        <fullName evidence="4">Subunit of tubulin prefoldin</fullName>
    </submittedName>
</protein>
<keyword evidence="5" id="KW-1185">Reference proteome</keyword>
<dbReference type="GO" id="GO:1990114">
    <property type="term" value="P:RNA polymerase II core complex assembly"/>
    <property type="evidence" value="ECO:0007669"/>
    <property type="project" value="TreeGrafter"/>
</dbReference>
<dbReference type="OrthoDB" id="10267474at2759"/>
<evidence type="ECO:0000313" key="4">
    <source>
        <dbReference type="EMBL" id="KAJ2801616.1"/>
    </source>
</evidence>
<gene>
    <name evidence="4" type="primary">GIM5</name>
    <name evidence="4" type="ORF">H4R20_003598</name>
</gene>